<organism evidence="1 2">
    <name type="scientific">Aspergillus pseudotamarii</name>
    <dbReference type="NCBI Taxonomy" id="132259"/>
    <lineage>
        <taxon>Eukaryota</taxon>
        <taxon>Fungi</taxon>
        <taxon>Dikarya</taxon>
        <taxon>Ascomycota</taxon>
        <taxon>Pezizomycotina</taxon>
        <taxon>Eurotiomycetes</taxon>
        <taxon>Eurotiomycetidae</taxon>
        <taxon>Eurotiales</taxon>
        <taxon>Aspergillaceae</taxon>
        <taxon>Aspergillus</taxon>
        <taxon>Aspergillus subgen. Circumdati</taxon>
    </lineage>
</organism>
<protein>
    <submittedName>
        <fullName evidence="1">Isoprenoid synthase domain-containing protein</fullName>
    </submittedName>
</protein>
<accession>A0A5N6SW87</accession>
<sequence length="376" mass="42540">MGSSSETTELLGQHLCEYTRKEAIPSMRTNNIPLKNYGFSLHLYIPNFGVTEIPIQNQAGQPSVKNTGIQDVLYSHLGFRYSTPSENNRDEASILQQCISEVRTIALFFPDIRATNIRVCMAAWLGTLCSIDDLIEDMMPNEASAVLYRSLQALQEECSLTSPQHAVVEYFIAFKRHCSTYLSLEVARHFFDSVCITLEGLLDEIRFNQGYLPYNLETYMSIRGRTIGIKPFFTLIKSILETTDHQWSTDIIGMERDIFAIIGLQNDLIGLEKDIRTEQQMNAVIVNAAHLANKIASAEKDAALQIATNNISALHNQLIEHVLEKRAKIHQRAIGKLEDTLESRFADIQLLFTETHLKWCTSAKRYTLTAAELNTM</sequence>
<dbReference type="OrthoDB" id="1731983at2759"/>
<dbReference type="InterPro" id="IPR008949">
    <property type="entry name" value="Isoprenoid_synthase_dom_sf"/>
</dbReference>
<dbReference type="RefSeq" id="XP_031913447.1">
    <property type="nucleotide sequence ID" value="XM_032064067.1"/>
</dbReference>
<proteinExistence type="predicted"/>
<evidence type="ECO:0000313" key="2">
    <source>
        <dbReference type="Proteomes" id="UP000325672"/>
    </source>
</evidence>
<dbReference type="SUPFAM" id="SSF48576">
    <property type="entry name" value="Terpenoid synthases"/>
    <property type="match status" value="1"/>
</dbReference>
<dbReference type="AlphaFoldDB" id="A0A5N6SW87"/>
<gene>
    <name evidence="1" type="ORF">BDV38DRAFT_86796</name>
</gene>
<dbReference type="EMBL" id="ML743577">
    <property type="protein sequence ID" value="KAE8137384.1"/>
    <property type="molecule type" value="Genomic_DNA"/>
</dbReference>
<evidence type="ECO:0000313" key="1">
    <source>
        <dbReference type="EMBL" id="KAE8137384.1"/>
    </source>
</evidence>
<name>A0A5N6SW87_ASPPS</name>
<dbReference type="GeneID" id="43648277"/>
<keyword evidence="2" id="KW-1185">Reference proteome</keyword>
<dbReference type="Gene3D" id="1.10.600.10">
    <property type="entry name" value="Farnesyl Diphosphate Synthase"/>
    <property type="match status" value="1"/>
</dbReference>
<dbReference type="Pfam" id="PF19086">
    <property type="entry name" value="Terpene_syn_C_2"/>
    <property type="match status" value="1"/>
</dbReference>
<reference evidence="1 2" key="1">
    <citation type="submission" date="2019-04" db="EMBL/GenBank/DDBJ databases">
        <title>Friends and foes A comparative genomics study of 23 Aspergillus species from section Flavi.</title>
        <authorList>
            <consortium name="DOE Joint Genome Institute"/>
            <person name="Kjaerbolling I."/>
            <person name="Vesth T."/>
            <person name="Frisvad J.C."/>
            <person name="Nybo J.L."/>
            <person name="Theobald S."/>
            <person name="Kildgaard S."/>
            <person name="Isbrandt T."/>
            <person name="Kuo A."/>
            <person name="Sato A."/>
            <person name="Lyhne E.K."/>
            <person name="Kogle M.E."/>
            <person name="Wiebenga A."/>
            <person name="Kun R.S."/>
            <person name="Lubbers R.J."/>
            <person name="Makela M.R."/>
            <person name="Barry K."/>
            <person name="Chovatia M."/>
            <person name="Clum A."/>
            <person name="Daum C."/>
            <person name="Haridas S."/>
            <person name="He G."/>
            <person name="LaButti K."/>
            <person name="Lipzen A."/>
            <person name="Mondo S."/>
            <person name="Riley R."/>
            <person name="Salamov A."/>
            <person name="Simmons B.A."/>
            <person name="Magnuson J.K."/>
            <person name="Henrissat B."/>
            <person name="Mortensen U.H."/>
            <person name="Larsen T.O."/>
            <person name="Devries R.P."/>
            <person name="Grigoriev I.V."/>
            <person name="Machida M."/>
            <person name="Baker S.E."/>
            <person name="Andersen M.R."/>
        </authorList>
    </citation>
    <scope>NUCLEOTIDE SEQUENCE [LARGE SCALE GENOMIC DNA]</scope>
    <source>
        <strain evidence="1 2">CBS 117625</strain>
    </source>
</reference>
<dbReference type="Proteomes" id="UP000325672">
    <property type="component" value="Unassembled WGS sequence"/>
</dbReference>